<proteinExistence type="predicted"/>
<dbReference type="Proteomes" id="UP001163823">
    <property type="component" value="Chromosome 4"/>
</dbReference>
<evidence type="ECO:0000313" key="1">
    <source>
        <dbReference type="EMBL" id="KAJ7970556.1"/>
    </source>
</evidence>
<evidence type="ECO:0000313" key="2">
    <source>
        <dbReference type="Proteomes" id="UP001163823"/>
    </source>
</evidence>
<comment type="caution">
    <text evidence="1">The sequence shown here is derived from an EMBL/GenBank/DDBJ whole genome shotgun (WGS) entry which is preliminary data.</text>
</comment>
<gene>
    <name evidence="1" type="ORF">O6P43_008724</name>
</gene>
<sequence length="106" mass="11846">MLLLESRMENLENGHGSNLEAVNEARQKNKASFQELKALILASQGCKKAAMAISKSHSVAEVVEGSAVNSPRIESILEEQDTIKQQVIGIQELIKPKFWELTQQWK</sequence>
<dbReference type="EMBL" id="JARAOO010000004">
    <property type="protein sequence ID" value="KAJ7970556.1"/>
    <property type="molecule type" value="Genomic_DNA"/>
</dbReference>
<protein>
    <submittedName>
        <fullName evidence="1">Uncharacterized protein</fullName>
    </submittedName>
</protein>
<dbReference type="KEGG" id="qsa:O6P43_008724"/>
<reference evidence="1" key="1">
    <citation type="journal article" date="2023" name="Science">
        <title>Elucidation of the pathway for biosynthesis of saponin adjuvants from the soapbark tree.</title>
        <authorList>
            <person name="Reed J."/>
            <person name="Orme A."/>
            <person name="El-Demerdash A."/>
            <person name="Owen C."/>
            <person name="Martin L.B.B."/>
            <person name="Misra R.C."/>
            <person name="Kikuchi S."/>
            <person name="Rejzek M."/>
            <person name="Martin A.C."/>
            <person name="Harkess A."/>
            <person name="Leebens-Mack J."/>
            <person name="Louveau T."/>
            <person name="Stephenson M.J."/>
            <person name="Osbourn A."/>
        </authorList>
    </citation>
    <scope>NUCLEOTIDE SEQUENCE</scope>
    <source>
        <strain evidence="1">S10</strain>
    </source>
</reference>
<name>A0AAD7PW87_QUISA</name>
<keyword evidence="2" id="KW-1185">Reference proteome</keyword>
<dbReference type="AlphaFoldDB" id="A0AAD7PW87"/>
<organism evidence="1 2">
    <name type="scientific">Quillaja saponaria</name>
    <name type="common">Soap bark tree</name>
    <dbReference type="NCBI Taxonomy" id="32244"/>
    <lineage>
        <taxon>Eukaryota</taxon>
        <taxon>Viridiplantae</taxon>
        <taxon>Streptophyta</taxon>
        <taxon>Embryophyta</taxon>
        <taxon>Tracheophyta</taxon>
        <taxon>Spermatophyta</taxon>
        <taxon>Magnoliopsida</taxon>
        <taxon>eudicotyledons</taxon>
        <taxon>Gunneridae</taxon>
        <taxon>Pentapetalae</taxon>
        <taxon>rosids</taxon>
        <taxon>fabids</taxon>
        <taxon>Fabales</taxon>
        <taxon>Quillajaceae</taxon>
        <taxon>Quillaja</taxon>
    </lineage>
</organism>
<accession>A0AAD7PW87</accession>